<dbReference type="Proteomes" id="UP001222027">
    <property type="component" value="Unassembled WGS sequence"/>
</dbReference>
<dbReference type="EMBL" id="JAQQAF010000003">
    <property type="protein sequence ID" value="KAJ8500659.1"/>
    <property type="molecule type" value="Genomic_DNA"/>
</dbReference>
<protein>
    <submittedName>
        <fullName evidence="2">Uncharacterized protein</fullName>
    </submittedName>
</protein>
<comment type="caution">
    <text evidence="2">The sequence shown here is derived from an EMBL/GenBank/DDBJ whole genome shotgun (WGS) entry which is preliminary data.</text>
</comment>
<evidence type="ECO:0000313" key="2">
    <source>
        <dbReference type="EMBL" id="KAJ8500659.1"/>
    </source>
</evidence>
<proteinExistence type="predicted"/>
<gene>
    <name evidence="2" type="ORF">OPV22_011211</name>
</gene>
<dbReference type="PANTHER" id="PTHR34112">
    <property type="entry name" value="C-JUN-AMINO-TERMINAL KINASE-INTERACTING PROTEIN"/>
    <property type="match status" value="1"/>
</dbReference>
<evidence type="ECO:0000256" key="1">
    <source>
        <dbReference type="SAM" id="MobiDB-lite"/>
    </source>
</evidence>
<name>A0AAV8RET5_ENSVE</name>
<accession>A0AAV8RET5</accession>
<dbReference type="AlphaFoldDB" id="A0AAV8RET5"/>
<reference evidence="2 3" key="1">
    <citation type="submission" date="2022-12" db="EMBL/GenBank/DDBJ databases">
        <title>Chromosome-scale assembly of the Ensete ventricosum genome.</title>
        <authorList>
            <person name="Dussert Y."/>
            <person name="Stocks J."/>
            <person name="Wendawek A."/>
            <person name="Woldeyes F."/>
            <person name="Nichols R.A."/>
            <person name="Borrell J.S."/>
        </authorList>
    </citation>
    <scope>NUCLEOTIDE SEQUENCE [LARGE SCALE GENOMIC DNA]</scope>
    <source>
        <strain evidence="3">cv. Maze</strain>
        <tissue evidence="2">Seeds</tissue>
    </source>
</reference>
<feature type="region of interest" description="Disordered" evidence="1">
    <location>
        <begin position="16"/>
        <end position="42"/>
    </location>
</feature>
<organism evidence="2 3">
    <name type="scientific">Ensete ventricosum</name>
    <name type="common">Abyssinian banana</name>
    <name type="synonym">Musa ensete</name>
    <dbReference type="NCBI Taxonomy" id="4639"/>
    <lineage>
        <taxon>Eukaryota</taxon>
        <taxon>Viridiplantae</taxon>
        <taxon>Streptophyta</taxon>
        <taxon>Embryophyta</taxon>
        <taxon>Tracheophyta</taxon>
        <taxon>Spermatophyta</taxon>
        <taxon>Magnoliopsida</taxon>
        <taxon>Liliopsida</taxon>
        <taxon>Zingiberales</taxon>
        <taxon>Musaceae</taxon>
        <taxon>Ensete</taxon>
    </lineage>
</organism>
<evidence type="ECO:0000313" key="3">
    <source>
        <dbReference type="Proteomes" id="UP001222027"/>
    </source>
</evidence>
<sequence length="106" mass="11725">MGKNSFLSASGLDHLTDNRNCLNGDHCASDESQRSHAGNRETNYLDISVDPEEEAFLQSLGWDKNAGEEALTKEETDAFLNKYEKQRLLKIVPANLHCNSLAVADS</sequence>
<keyword evidence="3" id="KW-1185">Reference proteome</keyword>
<dbReference type="PANTHER" id="PTHR34112:SF13">
    <property type="entry name" value="OS04G0448200 PROTEIN"/>
    <property type="match status" value="1"/>
</dbReference>